<comment type="caution">
    <text evidence="10">The sequence shown here is derived from an EMBL/GenBank/DDBJ whole genome shotgun (WGS) entry which is preliminary data.</text>
</comment>
<dbReference type="PANTHER" id="PTHR30031:SF0">
    <property type="entry name" value="PHOSPHOENOLPYRUVATE CARBOXYKINASE (ATP)"/>
    <property type="match status" value="1"/>
</dbReference>
<dbReference type="InterPro" id="IPR013035">
    <property type="entry name" value="PEP_carboxykinase_C"/>
</dbReference>
<dbReference type="Gene3D" id="3.90.228.20">
    <property type="match status" value="1"/>
</dbReference>
<evidence type="ECO:0000256" key="3">
    <source>
        <dbReference type="ARBA" id="ARBA00012363"/>
    </source>
</evidence>
<dbReference type="GO" id="GO:0004612">
    <property type="term" value="F:phosphoenolpyruvate carboxykinase (ATP) activity"/>
    <property type="evidence" value="ECO:0007669"/>
    <property type="project" value="UniProtKB-EC"/>
</dbReference>
<evidence type="ECO:0000313" key="10">
    <source>
        <dbReference type="EMBL" id="VVC02547.1"/>
    </source>
</evidence>
<organism evidence="10 11">
    <name type="scientific">Candidatus Bilamarchaeum dharawalense</name>
    <dbReference type="NCBI Taxonomy" id="2885759"/>
    <lineage>
        <taxon>Archaea</taxon>
        <taxon>Candidatus Micrarchaeota</taxon>
        <taxon>Candidatus Micrarchaeia</taxon>
        <taxon>Candidatus Anstonellales</taxon>
        <taxon>Candidatus Bilamarchaeaceae</taxon>
        <taxon>Candidatus Bilamarchaeum</taxon>
    </lineage>
</organism>
<dbReference type="AlphaFoldDB" id="A0A5E4LNR5"/>
<comment type="pathway">
    <text evidence="1">Carbohydrate biosynthesis; gluconeogenesis.</text>
</comment>
<keyword evidence="8" id="KW-0456">Lyase</keyword>
<evidence type="ECO:0000256" key="7">
    <source>
        <dbReference type="ARBA" id="ARBA00022840"/>
    </source>
</evidence>
<keyword evidence="7" id="KW-0067">ATP-binding</keyword>
<evidence type="ECO:0000313" key="11">
    <source>
        <dbReference type="Proteomes" id="UP000789941"/>
    </source>
</evidence>
<dbReference type="NCBIfam" id="NF006821">
    <property type="entry name" value="PRK09344.1-3"/>
    <property type="match status" value="1"/>
</dbReference>
<evidence type="ECO:0000256" key="9">
    <source>
        <dbReference type="ARBA" id="ARBA00047371"/>
    </source>
</evidence>
<reference evidence="10 11" key="1">
    <citation type="submission" date="2019-08" db="EMBL/GenBank/DDBJ databases">
        <authorList>
            <person name="Vazquez-Campos X."/>
        </authorList>
    </citation>
    <scope>NUCLEOTIDE SEQUENCE [LARGE SCALE GENOMIC DNA]</scope>
    <source>
        <strain evidence="10">LFW-283_2</strain>
    </source>
</reference>
<protein>
    <recommendedName>
        <fullName evidence="3">phosphoenolpyruvate carboxykinase (ATP)</fullName>
        <ecNumber evidence="3">4.1.1.49</ecNumber>
    </recommendedName>
</protein>
<dbReference type="EC" id="4.1.1.49" evidence="3"/>
<keyword evidence="5" id="KW-0547">Nucleotide-binding</keyword>
<dbReference type="Gene3D" id="2.170.8.10">
    <property type="entry name" value="Phosphoenolpyruvate Carboxykinase, domain 2"/>
    <property type="match status" value="1"/>
</dbReference>
<name>A0A5E4LNR5_9ARCH</name>
<evidence type="ECO:0000256" key="8">
    <source>
        <dbReference type="ARBA" id="ARBA00023239"/>
    </source>
</evidence>
<accession>A0A5E4LNR5</accession>
<comment type="similarity">
    <text evidence="2">Belongs to the phosphoenolpyruvate carboxykinase (ATP) family.</text>
</comment>
<dbReference type="PIRSF" id="PIRSF006294">
    <property type="entry name" value="PEP_crbxkin"/>
    <property type="match status" value="1"/>
</dbReference>
<dbReference type="PANTHER" id="PTHR30031">
    <property type="entry name" value="PHOSPHOENOLPYRUVATE CARBOXYKINASE ATP"/>
    <property type="match status" value="1"/>
</dbReference>
<evidence type="ECO:0000256" key="6">
    <source>
        <dbReference type="ARBA" id="ARBA00022793"/>
    </source>
</evidence>
<dbReference type="SUPFAM" id="SSF53795">
    <property type="entry name" value="PEP carboxykinase-like"/>
    <property type="match status" value="1"/>
</dbReference>
<evidence type="ECO:0000256" key="4">
    <source>
        <dbReference type="ARBA" id="ARBA00022432"/>
    </source>
</evidence>
<comment type="catalytic activity">
    <reaction evidence="9">
        <text>oxaloacetate + ATP = phosphoenolpyruvate + ADP + CO2</text>
        <dbReference type="Rhea" id="RHEA:18617"/>
        <dbReference type="ChEBI" id="CHEBI:16452"/>
        <dbReference type="ChEBI" id="CHEBI:16526"/>
        <dbReference type="ChEBI" id="CHEBI:30616"/>
        <dbReference type="ChEBI" id="CHEBI:58702"/>
        <dbReference type="ChEBI" id="CHEBI:456216"/>
        <dbReference type="EC" id="4.1.1.49"/>
    </reaction>
</comment>
<dbReference type="Proteomes" id="UP000789941">
    <property type="component" value="Unassembled WGS sequence"/>
</dbReference>
<keyword evidence="6" id="KW-0210">Decarboxylase</keyword>
<dbReference type="GO" id="GO:0005829">
    <property type="term" value="C:cytosol"/>
    <property type="evidence" value="ECO:0007669"/>
    <property type="project" value="TreeGrafter"/>
</dbReference>
<evidence type="ECO:0000256" key="1">
    <source>
        <dbReference type="ARBA" id="ARBA00004742"/>
    </source>
</evidence>
<dbReference type="EMBL" id="CABMJJ010000001">
    <property type="protein sequence ID" value="VVC02547.1"/>
    <property type="molecule type" value="Genomic_DNA"/>
</dbReference>
<dbReference type="GO" id="GO:0005524">
    <property type="term" value="F:ATP binding"/>
    <property type="evidence" value="ECO:0007669"/>
    <property type="project" value="UniProtKB-KW"/>
</dbReference>
<evidence type="ECO:0000256" key="2">
    <source>
        <dbReference type="ARBA" id="ARBA00006052"/>
    </source>
</evidence>
<dbReference type="InterPro" id="IPR001272">
    <property type="entry name" value="PEP_carboxykinase_ATP"/>
</dbReference>
<dbReference type="InterPro" id="IPR008210">
    <property type="entry name" value="PEP_carboxykinase_N"/>
</dbReference>
<dbReference type="GO" id="GO:0006094">
    <property type="term" value="P:gluconeogenesis"/>
    <property type="evidence" value="ECO:0007669"/>
    <property type="project" value="UniProtKB-UniPathway"/>
</dbReference>
<dbReference type="UniPathway" id="UPA00138"/>
<gene>
    <name evidence="10" type="ORF">LFW2832_00068</name>
</gene>
<dbReference type="Pfam" id="PF01293">
    <property type="entry name" value="PEPCK_ATP"/>
    <property type="match status" value="1"/>
</dbReference>
<dbReference type="SUPFAM" id="SSF68923">
    <property type="entry name" value="PEP carboxykinase N-terminal domain"/>
    <property type="match status" value="1"/>
</dbReference>
<dbReference type="Gene3D" id="3.40.449.10">
    <property type="entry name" value="Phosphoenolpyruvate Carboxykinase, domain 1"/>
    <property type="match status" value="1"/>
</dbReference>
<keyword evidence="4" id="KW-0312">Gluconeogenesis</keyword>
<evidence type="ECO:0000256" key="5">
    <source>
        <dbReference type="ARBA" id="ARBA00022741"/>
    </source>
</evidence>
<sequence length="508" mass="58283">MKIMPVAHAMEKIILNARIIHDPDSSELRKLAKKDEITTGFGSAVYITKIRNRSAKFTEIIYNKPTREQRNILDRVVRYLRGKQLIQVDRTMCLDPKHKLACRSYVTRKYARVSYLWHEMLFPPESKIQKPKITLLFVPEWPERRILVDPKTYTTIALGSDYSGEMKKAGLRLAMYYAKKQGGLGLHAGCKDIFVRNKKGKLVEKGVLLFGLSATGKTTLTCHHHWVNEKIGERVIIRQDDVVFLWKDGSCTGTENNFYMKTENLDENSEPLLYKAVTSKNALIENVKIDKKGNMDFHNSELTSNGRAVVMRKELGHHWDEAIDLKKVNMIVFITRRNTIVPPMAKLTPEQAAAFFMLGESIETSAGDPTQAGKSIRVVGTNPFIIGPEYLEGNRFYEFIKKDKIDCYVLNTGHFGQNGNKTGVKITVHDSSALIIDAAKGDIEWKKDGFWGYLVPIKAKGIDLGRFDWKKYYDKKEYEKLNNELKVERKQWLAKFTKLDRKIKNAIK</sequence>
<proteinExistence type="inferred from homology"/>